<feature type="transmembrane region" description="Helical" evidence="4">
    <location>
        <begin position="126"/>
        <end position="146"/>
    </location>
</feature>
<dbReference type="InterPro" id="IPR011701">
    <property type="entry name" value="MFS"/>
</dbReference>
<accession>A0A364XX64</accession>
<dbReference type="Gene3D" id="1.20.1250.20">
    <property type="entry name" value="MFS general substrate transporter like domains"/>
    <property type="match status" value="2"/>
</dbReference>
<keyword evidence="6" id="KW-1185">Reference proteome</keyword>
<dbReference type="AlphaFoldDB" id="A0A364XX64"/>
<dbReference type="PANTHER" id="PTHR23528">
    <property type="match status" value="1"/>
</dbReference>
<feature type="transmembrane region" description="Helical" evidence="4">
    <location>
        <begin position="358"/>
        <end position="381"/>
    </location>
</feature>
<dbReference type="EMBL" id="QMFY01000015">
    <property type="protein sequence ID" value="RAV98793.1"/>
    <property type="molecule type" value="Genomic_DNA"/>
</dbReference>
<keyword evidence="3 4" id="KW-0472">Membrane</keyword>
<organism evidence="5 6">
    <name type="scientific">Pseudochryseolinea flava</name>
    <dbReference type="NCBI Taxonomy" id="2059302"/>
    <lineage>
        <taxon>Bacteria</taxon>
        <taxon>Pseudomonadati</taxon>
        <taxon>Bacteroidota</taxon>
        <taxon>Cytophagia</taxon>
        <taxon>Cytophagales</taxon>
        <taxon>Fulvivirgaceae</taxon>
        <taxon>Pseudochryseolinea</taxon>
    </lineage>
</organism>
<dbReference type="PANTHER" id="PTHR23528:SF1">
    <property type="entry name" value="MAJOR FACILITATOR SUPERFAMILY (MFS) PROFILE DOMAIN-CONTAINING PROTEIN"/>
    <property type="match status" value="1"/>
</dbReference>
<name>A0A364XX64_9BACT</name>
<gene>
    <name evidence="5" type="ORF">DQQ10_22520</name>
</gene>
<feature type="transmembrane region" description="Helical" evidence="4">
    <location>
        <begin position="191"/>
        <end position="210"/>
    </location>
</feature>
<feature type="transmembrane region" description="Helical" evidence="4">
    <location>
        <begin position="334"/>
        <end position="352"/>
    </location>
</feature>
<feature type="transmembrane region" description="Helical" evidence="4">
    <location>
        <begin position="152"/>
        <end position="171"/>
    </location>
</feature>
<protein>
    <recommendedName>
        <fullName evidence="7">MFS transporter</fullName>
    </recommendedName>
</protein>
<dbReference type="GO" id="GO:0022857">
    <property type="term" value="F:transmembrane transporter activity"/>
    <property type="evidence" value="ECO:0007669"/>
    <property type="project" value="InterPro"/>
</dbReference>
<evidence type="ECO:0008006" key="7">
    <source>
        <dbReference type="Google" id="ProtNLM"/>
    </source>
</evidence>
<feature type="transmembrane region" description="Helical" evidence="4">
    <location>
        <begin position="216"/>
        <end position="236"/>
    </location>
</feature>
<dbReference type="SUPFAM" id="SSF103473">
    <property type="entry name" value="MFS general substrate transporter"/>
    <property type="match status" value="2"/>
</dbReference>
<comment type="caution">
    <text evidence="5">The sequence shown here is derived from an EMBL/GenBank/DDBJ whole genome shotgun (WGS) entry which is preliminary data.</text>
</comment>
<dbReference type="Proteomes" id="UP000251889">
    <property type="component" value="Unassembled WGS sequence"/>
</dbReference>
<feature type="transmembrane region" description="Helical" evidence="4">
    <location>
        <begin position="308"/>
        <end position="327"/>
    </location>
</feature>
<proteinExistence type="predicted"/>
<evidence type="ECO:0000256" key="4">
    <source>
        <dbReference type="SAM" id="Phobius"/>
    </source>
</evidence>
<feature type="transmembrane region" description="Helical" evidence="4">
    <location>
        <begin position="57"/>
        <end position="74"/>
    </location>
</feature>
<dbReference type="OrthoDB" id="976287at2"/>
<evidence type="ECO:0000256" key="1">
    <source>
        <dbReference type="ARBA" id="ARBA00022692"/>
    </source>
</evidence>
<evidence type="ECO:0000256" key="2">
    <source>
        <dbReference type="ARBA" id="ARBA00022989"/>
    </source>
</evidence>
<reference evidence="5 6" key="1">
    <citation type="submission" date="2018-06" db="EMBL/GenBank/DDBJ databases">
        <title>Chryseolinea flavus sp. nov., a member of the phylum Bacteroidetes isolated from soil.</title>
        <authorList>
            <person name="Li Y."/>
            <person name="Wang J."/>
        </authorList>
    </citation>
    <scope>NUCLEOTIDE SEQUENCE [LARGE SCALE GENOMIC DNA]</scope>
    <source>
        <strain evidence="5 6">SDU1-6</strain>
    </source>
</reference>
<feature type="transmembrane region" description="Helical" evidence="4">
    <location>
        <begin position="86"/>
        <end position="105"/>
    </location>
</feature>
<evidence type="ECO:0000313" key="6">
    <source>
        <dbReference type="Proteomes" id="UP000251889"/>
    </source>
</evidence>
<sequence length="413" mass="45307">MLSYTGLGKRNLGNEYFLKSGMGLRCVDEGVTHTEMNTFSIPQQHLTSSSTARWKQLWSLVALYASVVIGWIAYQNYQPKLLVKFNFTDFTILLVAVEAIILVITPPLAGRLGDRYRFKQGHRIPVIMAGISFAAMIFMAVAFTLFSNPGEIFKWILPVLIVLWLIAMSIFTSPALSTMELFVPVDKLPKAMAIMTIVANLIYAIEPVIVDIIDTLGAPLTFITGGVVVLLSGYALKKNLFDLFSTTNNKESFPVDSFQKDNRKSRYGMIMLLGTALGLCTTILFNVFPQTLDAKLSDVTALDGKLQVVMVLLLSAVLSLPVSTWVNKLGLEKSFYASAIVSLLSMAGIIWLPGVWVVLLASVVFAISFTALSISALPLALKNSNYYEKVFCVGIFFSGVALPDGVVELLQVI</sequence>
<feature type="transmembrane region" description="Helical" evidence="4">
    <location>
        <begin position="267"/>
        <end position="288"/>
    </location>
</feature>
<keyword evidence="1 4" id="KW-0812">Transmembrane</keyword>
<dbReference type="InterPro" id="IPR036259">
    <property type="entry name" value="MFS_trans_sf"/>
</dbReference>
<dbReference type="Pfam" id="PF07690">
    <property type="entry name" value="MFS_1"/>
    <property type="match status" value="1"/>
</dbReference>
<evidence type="ECO:0000256" key="3">
    <source>
        <dbReference type="ARBA" id="ARBA00023136"/>
    </source>
</evidence>
<evidence type="ECO:0000313" key="5">
    <source>
        <dbReference type="EMBL" id="RAV98793.1"/>
    </source>
</evidence>
<keyword evidence="2 4" id="KW-1133">Transmembrane helix</keyword>